<evidence type="ECO:0000256" key="18">
    <source>
        <dbReference type="SAM" id="MobiDB-lite"/>
    </source>
</evidence>
<evidence type="ECO:0000256" key="6">
    <source>
        <dbReference type="ARBA" id="ARBA00022741"/>
    </source>
</evidence>
<keyword evidence="3" id="KW-0813">Transport</keyword>
<comment type="similarity">
    <text evidence="2 17">Belongs to the cation transport ATPase (P-type) (TC 3.A.3) family. Type IV subfamily.</text>
</comment>
<reference evidence="21" key="1">
    <citation type="journal article" date="2021" name="G3 (Bethesda)">
        <title>Genomic diversity, chromosomal rearrangements, and interspecies hybridization in the ogataea polymorpha species complex.</title>
        <authorList>
            <person name="Hanson S.J."/>
            <person name="Cinneide E.O."/>
            <person name="Salzberg L.I."/>
            <person name="Wolfe K.H."/>
            <person name="McGowan J."/>
            <person name="Fitzpatrick D.A."/>
            <person name="Matlin K."/>
        </authorList>
    </citation>
    <scope>NUCLEOTIDE SEQUENCE</scope>
    <source>
        <strain evidence="21">83-405-1</strain>
    </source>
</reference>
<evidence type="ECO:0000256" key="1">
    <source>
        <dbReference type="ARBA" id="ARBA00004127"/>
    </source>
</evidence>
<feature type="binding site" evidence="15">
    <location>
        <position position="1139"/>
    </location>
    <ligand>
        <name>ATP</name>
        <dbReference type="ChEBI" id="CHEBI:30616"/>
    </ligand>
</feature>
<feature type="transmembrane region" description="Helical" evidence="17">
    <location>
        <begin position="1365"/>
        <end position="1386"/>
    </location>
</feature>
<dbReference type="InterPro" id="IPR008250">
    <property type="entry name" value="ATPase_P-typ_transduc_dom_A_sf"/>
</dbReference>
<feature type="binding site" evidence="15">
    <location>
        <position position="1163"/>
    </location>
    <ligand>
        <name>ATP</name>
        <dbReference type="ChEBI" id="CHEBI:30616"/>
    </ligand>
</feature>
<feature type="binding site" evidence="15">
    <location>
        <position position="1012"/>
    </location>
    <ligand>
        <name>ATP</name>
        <dbReference type="ChEBI" id="CHEBI:30616"/>
    </ligand>
</feature>
<sequence>MSQDPDISVGSPFEDSYEFTGDDSDFRFVPGSSITNTPRSTAPPSGRSASKRSQHSQFQDTSFDTADEFEEDVFGMTKSDSKKFSTVNLQDAHVRFEGEGSEDDEEDDDYVGDLPRSNSTAIKRHRWGTQRRKDGKPLSRNKTFKRSISKKMPGRRMFSGGDSADRDDDNDDGSQDRSSEKRNIYWNLALPDNEKDSDGNPPEYTRNKIRTTKYTPLSFIPKNLYYQFENVANIYFLAMIIMGAFEIFGVPSPALSAVPLIVIVAITAFKDALEDSRRTGLDLEVNNQVTHILKGMDNPNFNGEHISLWRRIKKFSSHRMLDLIHKIKGKKTIDPLREDAAGTRKSIDSFDYRKSFQGDQAASSTSLTSDAAADPFSDKNEDVGGDLFSTRIEPFTAPPSSTSHNSLNPTFKKDYWKNVHVGDIVKIKANESIPVDLLILSTSDADGACYTETKNLDGETNLKVKQALKCSSTSIKSVNDLARCKFWLESEGPKANLYNYQGNLKYYVAGDDSAGKISNEPVTINNMLLRGCTLRNTKWVVGLVVFTGDDTKIMMNAGVTPSKRSRISRELNACVIINFVLLFLLCFVSGLVNGIYYHKRNTIRDYFEFGTIAGSPAANGILGFFVALILYQSLVPISLYISIEIIKTAQAFFIYSDVHMYYERLDYPCTPKSWNISDDLGQIEYIFSDKTGTLTQNVMEFKKCTINGVTYGRAYTEAYAGIRRRQGIDVEEEAAREKEEIAKDKVEMISMLRVINQGKLSPDIQDELTFVSKPFAEDLKGDSGIAQKQALEHFMLALALCHSVLTEPSEKYPGKMELKAQSPDEAALVATAKDVGFEFVRRTKKGLVLNVQGVEKEYQILNILEFNSTRKRMSVMIKIPPTDKNKEPTVLLICKGADSIIYSRLGESNDQQLLDKTAIHLEGFATEGLRTLCIAQRELTWSEYEEWQARHNVASSALDQREEKMEEVASSIEQDLTLLGGTAIEDRLQDGVPDSIQLLANAGIKLWVLTGDKVETAINIGFSCNMLENGMDLLVIKTSGDDIESLFTESEMKSLAGNKAELVLALIQKYLSTHFDMQGSLDELQLAKKNHSLPSGNFGLVIDGEALKLALNEKTKYKFLLLCKQCKAVLCCRVSPAQKAAVVKLVKESLDVMTLSIGDGSNDVAMIQAADVGVGIAGEEGTQAVMSADYALGQFRYLARLVLVHGRWSYKRLAEMIPSFFYKNVVFTLALFWYGIYDDFDGAYLFEYTYLMFYNLAYTSLPVIFMGIFDQDVPAHISLLVPQLYQTGILRSEWTMEKFWWYMTDGFYQSLISFFYPYFLYYKNSVVTFNGLSLDHRYLVGALVATIATTSCDLYVLFHIHRWDWLTVLIISLSILVVFGWTGIWSSSTYSGEFYKSAARMYGTPSFWACYFPSVLTCILPRFAYDFTCKLWYPKDIDIIREAVAKGDFDQYHEDYDPTDPDRAKISNYTKEHLAEAPIHLPDTPVSPFRDSINGTGGKRASVFQRFFKKHRDSTASPIPISESVDTLATEEIEMEFTDGYNQDGLRRPSMTVKRDPRIMTDADRMARLRSRISGNSLDANRQRSLDSARHEMDEFEGRESSPQRLRSSLEIPGVTTAENLIGRLSREYERK</sequence>
<evidence type="ECO:0000256" key="13">
    <source>
        <dbReference type="ARBA" id="ARBA00049128"/>
    </source>
</evidence>
<dbReference type="PROSITE" id="PS00154">
    <property type="entry name" value="ATPASE_E1_E2"/>
    <property type="match status" value="1"/>
</dbReference>
<keyword evidence="6 15" id="KW-0547">Nucleotide-binding</keyword>
<dbReference type="InterPro" id="IPR032630">
    <property type="entry name" value="P_typ_ATPase_c"/>
</dbReference>
<dbReference type="Pfam" id="PF16212">
    <property type="entry name" value="PhoLip_ATPase_C"/>
    <property type="match status" value="1"/>
</dbReference>
<dbReference type="InterPro" id="IPR044492">
    <property type="entry name" value="P_typ_ATPase_HD_dom"/>
</dbReference>
<comment type="subcellular location">
    <subcellularLocation>
        <location evidence="1">Endomembrane system</location>
        <topology evidence="1">Multi-pass membrane protein</topology>
    </subcellularLocation>
    <subcellularLocation>
        <location evidence="17">Membrane</location>
        <topology evidence="17">Multi-pass membrane protein</topology>
    </subcellularLocation>
</comment>
<dbReference type="InterPro" id="IPR023214">
    <property type="entry name" value="HAD_sf"/>
</dbReference>
<feature type="compositionally biased region" description="Polar residues" evidence="18">
    <location>
        <begin position="32"/>
        <end position="43"/>
    </location>
</feature>
<dbReference type="GO" id="GO:0005524">
    <property type="term" value="F:ATP binding"/>
    <property type="evidence" value="ECO:0007669"/>
    <property type="project" value="UniProtKB-UniRule"/>
</dbReference>
<dbReference type="GO" id="GO:0012505">
    <property type="term" value="C:endomembrane system"/>
    <property type="evidence" value="ECO:0007669"/>
    <property type="project" value="UniProtKB-SubCell"/>
</dbReference>
<feature type="region of interest" description="Disordered" evidence="18">
    <location>
        <begin position="1"/>
        <end position="64"/>
    </location>
</feature>
<comment type="cofactor">
    <cofactor evidence="16">
        <name>Mg(2+)</name>
        <dbReference type="ChEBI" id="CHEBI:18420"/>
    </cofactor>
</comment>
<dbReference type="InterPro" id="IPR006539">
    <property type="entry name" value="P-type_ATPase_IV"/>
</dbReference>
<evidence type="ECO:0000256" key="4">
    <source>
        <dbReference type="ARBA" id="ARBA00022692"/>
    </source>
</evidence>
<dbReference type="SFLD" id="SFLDF00027">
    <property type="entry name" value="p-type_atpase"/>
    <property type="match status" value="1"/>
</dbReference>
<feature type="binding site" evidence="16">
    <location>
        <position position="691"/>
    </location>
    <ligand>
        <name>Mg(2+)</name>
        <dbReference type="ChEBI" id="CHEBI:18420"/>
    </ligand>
</feature>
<accession>A0AAN6D4U3</accession>
<evidence type="ECO:0000256" key="9">
    <source>
        <dbReference type="ARBA" id="ARBA00022967"/>
    </source>
</evidence>
<dbReference type="SUPFAM" id="SSF81653">
    <property type="entry name" value="Calcium ATPase, transduction domain A"/>
    <property type="match status" value="1"/>
</dbReference>
<feature type="binding site" evidence="15">
    <location>
        <position position="866"/>
    </location>
    <ligand>
        <name>ATP</name>
        <dbReference type="ChEBI" id="CHEBI:30616"/>
    </ligand>
</feature>
<name>A0AAN6D4U3_9ASCO</name>
<evidence type="ECO:0000256" key="15">
    <source>
        <dbReference type="PIRSR" id="PIRSR606539-2"/>
    </source>
</evidence>
<evidence type="ECO:0000256" key="17">
    <source>
        <dbReference type="RuleBase" id="RU362033"/>
    </source>
</evidence>
<feature type="transmembrane region" description="Helical" evidence="17">
    <location>
        <begin position="617"/>
        <end position="641"/>
    </location>
</feature>
<comment type="catalytic activity">
    <reaction evidence="13">
        <text>a 1,2-diacyl-sn-glycero-3-phosphoethanolamine(out) + ATP + H2O = a 1,2-diacyl-sn-glycero-3-phosphoethanolamine(in) + ADP + phosphate + H(+)</text>
        <dbReference type="Rhea" id="RHEA:66132"/>
        <dbReference type="ChEBI" id="CHEBI:15377"/>
        <dbReference type="ChEBI" id="CHEBI:15378"/>
        <dbReference type="ChEBI" id="CHEBI:30616"/>
        <dbReference type="ChEBI" id="CHEBI:43474"/>
        <dbReference type="ChEBI" id="CHEBI:64612"/>
        <dbReference type="ChEBI" id="CHEBI:456216"/>
    </reaction>
    <physiologicalReaction direction="left-to-right" evidence="13">
        <dbReference type="Rhea" id="RHEA:66133"/>
    </physiologicalReaction>
</comment>
<dbReference type="GO" id="GO:0000287">
    <property type="term" value="F:magnesium ion binding"/>
    <property type="evidence" value="ECO:0007669"/>
    <property type="project" value="UniProtKB-UniRule"/>
</dbReference>
<dbReference type="InterPro" id="IPR036412">
    <property type="entry name" value="HAD-like_sf"/>
</dbReference>
<evidence type="ECO:0000256" key="7">
    <source>
        <dbReference type="ARBA" id="ARBA00022840"/>
    </source>
</evidence>
<organism evidence="21 22">
    <name type="scientific">Ogataea haglerorum</name>
    <dbReference type="NCBI Taxonomy" id="1937702"/>
    <lineage>
        <taxon>Eukaryota</taxon>
        <taxon>Fungi</taxon>
        <taxon>Dikarya</taxon>
        <taxon>Ascomycota</taxon>
        <taxon>Saccharomycotina</taxon>
        <taxon>Pichiomycetes</taxon>
        <taxon>Pichiales</taxon>
        <taxon>Pichiaceae</taxon>
        <taxon>Ogataea</taxon>
    </lineage>
</organism>
<dbReference type="Gene3D" id="3.40.1110.10">
    <property type="entry name" value="Calcium-transporting ATPase, cytoplasmic domain N"/>
    <property type="match status" value="1"/>
</dbReference>
<evidence type="ECO:0000256" key="5">
    <source>
        <dbReference type="ARBA" id="ARBA00022723"/>
    </source>
</evidence>
<feature type="transmembrane region" description="Helical" evidence="17">
    <location>
        <begin position="1220"/>
        <end position="1236"/>
    </location>
</feature>
<feature type="binding site" evidence="15">
    <location>
        <position position="1010"/>
    </location>
    <ligand>
        <name>ATP</name>
        <dbReference type="ChEBI" id="CHEBI:30616"/>
    </ligand>
</feature>
<feature type="transmembrane region" description="Helical" evidence="17">
    <location>
        <begin position="573"/>
        <end position="597"/>
    </location>
</feature>
<feature type="binding site" evidence="16">
    <location>
        <position position="1159"/>
    </location>
    <ligand>
        <name>Mg(2+)</name>
        <dbReference type="ChEBI" id="CHEBI:18420"/>
    </ligand>
</feature>
<dbReference type="SUPFAM" id="SSF81660">
    <property type="entry name" value="Metal cation-transporting ATPase, ATP-binding domain N"/>
    <property type="match status" value="1"/>
</dbReference>
<protein>
    <recommendedName>
        <fullName evidence="17">Phospholipid-transporting ATPase</fullName>
        <ecNumber evidence="17">7.6.2.1</ecNumber>
    </recommendedName>
</protein>
<dbReference type="PRINTS" id="PR00119">
    <property type="entry name" value="CATATPASE"/>
</dbReference>
<evidence type="ECO:0000256" key="11">
    <source>
        <dbReference type="ARBA" id="ARBA00023136"/>
    </source>
</evidence>
<evidence type="ECO:0000256" key="12">
    <source>
        <dbReference type="ARBA" id="ARBA00034036"/>
    </source>
</evidence>
<feature type="binding site" evidence="15">
    <location>
        <position position="930"/>
    </location>
    <ligand>
        <name>ATP</name>
        <dbReference type="ChEBI" id="CHEBI:30616"/>
    </ligand>
</feature>
<dbReference type="NCBIfam" id="TIGR01652">
    <property type="entry name" value="ATPase-Plipid"/>
    <property type="match status" value="1"/>
</dbReference>
<evidence type="ECO:0000256" key="16">
    <source>
        <dbReference type="PIRSR" id="PIRSR606539-3"/>
    </source>
</evidence>
<feature type="binding site" evidence="15">
    <location>
        <position position="689"/>
    </location>
    <ligand>
        <name>ATP</name>
        <dbReference type="ChEBI" id="CHEBI:30616"/>
    </ligand>
</feature>
<dbReference type="InterPro" id="IPR023299">
    <property type="entry name" value="ATPase_P-typ_cyto_dom_N"/>
</dbReference>
<feature type="compositionally biased region" description="Basic and acidic residues" evidence="18">
    <location>
        <begin position="1581"/>
        <end position="1602"/>
    </location>
</feature>
<dbReference type="FunFam" id="3.40.50.1000:FF:000014">
    <property type="entry name" value="Phospholipid-transporting ATPase"/>
    <property type="match status" value="1"/>
</dbReference>
<feature type="transmembrane region" description="Helical" evidence="17">
    <location>
        <begin position="1248"/>
        <end position="1269"/>
    </location>
</feature>
<comment type="catalytic activity">
    <reaction evidence="12 17">
        <text>ATP + H2O + phospholipidSide 1 = ADP + phosphate + phospholipidSide 2.</text>
        <dbReference type="EC" id="7.6.2.1"/>
    </reaction>
</comment>
<feature type="compositionally biased region" description="Basic and acidic residues" evidence="18">
    <location>
        <begin position="174"/>
        <end position="183"/>
    </location>
</feature>
<dbReference type="SFLD" id="SFLDG00002">
    <property type="entry name" value="C1.7:_P-type_atpase_like"/>
    <property type="match status" value="1"/>
</dbReference>
<feature type="binding site" evidence="15">
    <location>
        <position position="1011"/>
    </location>
    <ligand>
        <name>ATP</name>
        <dbReference type="ChEBI" id="CHEBI:30616"/>
    </ligand>
</feature>
<feature type="binding site" evidence="15">
    <location>
        <position position="691"/>
    </location>
    <ligand>
        <name>ATP</name>
        <dbReference type="ChEBI" id="CHEBI:30616"/>
    </ligand>
</feature>
<dbReference type="Gene3D" id="2.70.150.10">
    <property type="entry name" value="Calcium-transporting ATPase, cytoplasmic transduction domain A"/>
    <property type="match status" value="1"/>
</dbReference>
<feature type="domain" description="P-type ATPase C-terminal" evidence="20">
    <location>
        <begin position="1185"/>
        <end position="1435"/>
    </location>
</feature>
<dbReference type="InterPro" id="IPR032631">
    <property type="entry name" value="P-type_ATPase_N"/>
</dbReference>
<proteinExistence type="inferred from homology"/>
<dbReference type="SUPFAM" id="SSF56784">
    <property type="entry name" value="HAD-like"/>
    <property type="match status" value="1"/>
</dbReference>
<dbReference type="SUPFAM" id="SSF81665">
    <property type="entry name" value="Calcium ATPase, transmembrane domain M"/>
    <property type="match status" value="1"/>
</dbReference>
<dbReference type="GO" id="GO:0016887">
    <property type="term" value="F:ATP hydrolysis activity"/>
    <property type="evidence" value="ECO:0007669"/>
    <property type="project" value="InterPro"/>
</dbReference>
<dbReference type="FunFam" id="3.40.50.1000:FF:000001">
    <property type="entry name" value="Phospholipid-transporting ATPase IC"/>
    <property type="match status" value="1"/>
</dbReference>
<evidence type="ECO:0000256" key="14">
    <source>
        <dbReference type="PIRSR" id="PIRSR606539-1"/>
    </source>
</evidence>
<dbReference type="FunFam" id="3.40.1110.10:FF:000048">
    <property type="entry name" value="Phospholipid-transporting ATPase"/>
    <property type="match status" value="1"/>
</dbReference>
<feature type="binding site" evidence="15">
    <location>
        <position position="825"/>
    </location>
    <ligand>
        <name>ATP</name>
        <dbReference type="ChEBI" id="CHEBI:30616"/>
    </ligand>
</feature>
<feature type="domain" description="P-type ATPase N-terminal" evidence="19">
    <location>
        <begin position="201"/>
        <end position="248"/>
    </location>
</feature>
<dbReference type="EMBL" id="JAHLUH010000009">
    <property type="protein sequence ID" value="KAG7726444.1"/>
    <property type="molecule type" value="Genomic_DNA"/>
</dbReference>
<dbReference type="Proteomes" id="UP000738402">
    <property type="component" value="Unassembled WGS sequence"/>
</dbReference>
<dbReference type="InterPro" id="IPR018303">
    <property type="entry name" value="ATPase_P-typ_P_site"/>
</dbReference>
<dbReference type="InterPro" id="IPR001757">
    <property type="entry name" value="P_typ_ATPase"/>
</dbReference>
<feature type="active site" description="4-aspartylphosphate intermediate" evidence="14">
    <location>
        <position position="689"/>
    </location>
</feature>
<evidence type="ECO:0000313" key="21">
    <source>
        <dbReference type="EMBL" id="KAG7726444.1"/>
    </source>
</evidence>
<feature type="binding site" evidence="16">
    <location>
        <position position="689"/>
    </location>
    <ligand>
        <name>Mg(2+)</name>
        <dbReference type="ChEBI" id="CHEBI:18420"/>
    </ligand>
</feature>
<evidence type="ECO:0000256" key="8">
    <source>
        <dbReference type="ARBA" id="ARBA00022842"/>
    </source>
</evidence>
<feature type="transmembrane region" description="Helical" evidence="17">
    <location>
        <begin position="1338"/>
        <end position="1358"/>
    </location>
</feature>
<evidence type="ECO:0000259" key="19">
    <source>
        <dbReference type="Pfam" id="PF16209"/>
    </source>
</evidence>
<dbReference type="EC" id="7.6.2.1" evidence="17"/>
<feature type="binding site" evidence="15">
    <location>
        <position position="895"/>
    </location>
    <ligand>
        <name>ATP</name>
        <dbReference type="ChEBI" id="CHEBI:30616"/>
    </ligand>
</feature>
<feature type="binding site" evidence="15">
    <location>
        <position position="690"/>
    </location>
    <ligand>
        <name>ATP</name>
        <dbReference type="ChEBI" id="CHEBI:30616"/>
    </ligand>
</feature>
<feature type="compositionally biased region" description="Basic residues" evidence="18">
    <location>
        <begin position="142"/>
        <end position="154"/>
    </location>
</feature>
<feature type="binding site" evidence="16">
    <location>
        <position position="1163"/>
    </location>
    <ligand>
        <name>Mg(2+)</name>
        <dbReference type="ChEBI" id="CHEBI:18420"/>
    </ligand>
</feature>
<dbReference type="GO" id="GO:0005886">
    <property type="term" value="C:plasma membrane"/>
    <property type="evidence" value="ECO:0007669"/>
    <property type="project" value="TreeGrafter"/>
</dbReference>
<feature type="compositionally biased region" description="Acidic residues" evidence="18">
    <location>
        <begin position="99"/>
        <end position="111"/>
    </location>
</feature>
<dbReference type="NCBIfam" id="TIGR01494">
    <property type="entry name" value="ATPase_P-type"/>
    <property type="match status" value="1"/>
</dbReference>
<dbReference type="Pfam" id="PF16209">
    <property type="entry name" value="PhoLip_ATPase_N"/>
    <property type="match status" value="1"/>
</dbReference>
<dbReference type="InterPro" id="IPR023298">
    <property type="entry name" value="ATPase_P-typ_TM_dom_sf"/>
</dbReference>
<keyword evidence="10 17" id="KW-1133">Transmembrane helix</keyword>
<evidence type="ECO:0000256" key="3">
    <source>
        <dbReference type="ARBA" id="ARBA00022448"/>
    </source>
</evidence>
<feature type="transmembrane region" description="Helical" evidence="17">
    <location>
        <begin position="254"/>
        <end position="273"/>
    </location>
</feature>
<feature type="binding site" evidence="15">
    <location>
        <position position="1133"/>
    </location>
    <ligand>
        <name>ATP</name>
        <dbReference type="ChEBI" id="CHEBI:30616"/>
    </ligand>
</feature>
<keyword evidence="8 16" id="KW-0460">Magnesium</keyword>
<gene>
    <name evidence="21" type="ORF">KL933_003375</name>
</gene>
<feature type="compositionally biased region" description="Polar residues" evidence="18">
    <location>
        <begin position="55"/>
        <end position="64"/>
    </location>
</feature>
<feature type="binding site" evidence="15">
    <location>
        <position position="1162"/>
    </location>
    <ligand>
        <name>ATP</name>
        <dbReference type="ChEBI" id="CHEBI:30616"/>
    </ligand>
</feature>
<evidence type="ECO:0000256" key="10">
    <source>
        <dbReference type="ARBA" id="ARBA00022989"/>
    </source>
</evidence>
<dbReference type="CDD" id="cd02073">
    <property type="entry name" value="P-type_ATPase_APLT_Dnf-like"/>
    <property type="match status" value="1"/>
</dbReference>
<feature type="transmembrane region" description="Helical" evidence="17">
    <location>
        <begin position="1299"/>
        <end position="1318"/>
    </location>
</feature>
<dbReference type="PANTHER" id="PTHR24092:SF180">
    <property type="entry name" value="PHOSPHOLIPID-TRANSPORTING ATPASE DNF1-RELATED"/>
    <property type="match status" value="1"/>
</dbReference>
<keyword evidence="4 17" id="KW-0812">Transmembrane</keyword>
<evidence type="ECO:0000259" key="20">
    <source>
        <dbReference type="Pfam" id="PF16212"/>
    </source>
</evidence>
<evidence type="ECO:0000256" key="2">
    <source>
        <dbReference type="ARBA" id="ARBA00008109"/>
    </source>
</evidence>
<dbReference type="Gene3D" id="3.40.50.1000">
    <property type="entry name" value="HAD superfamily/HAD-like"/>
    <property type="match status" value="1"/>
</dbReference>
<feature type="region of interest" description="Disordered" evidence="18">
    <location>
        <begin position="93"/>
        <end position="207"/>
    </location>
</feature>
<keyword evidence="11 17" id="KW-0472">Membrane</keyword>
<comment type="caution">
    <text evidence="21">The sequence shown here is derived from an EMBL/GenBank/DDBJ whole genome shotgun (WGS) entry which is preliminary data.</text>
</comment>
<dbReference type="PANTHER" id="PTHR24092">
    <property type="entry name" value="PROBABLE PHOSPHOLIPID-TRANSPORTING ATPASE"/>
    <property type="match status" value="1"/>
</dbReference>
<feature type="transmembrane region" description="Helical" evidence="17">
    <location>
        <begin position="1406"/>
        <end position="1425"/>
    </location>
</feature>
<feature type="region of interest" description="Disordered" evidence="18">
    <location>
        <begin position="1571"/>
        <end position="1609"/>
    </location>
</feature>
<dbReference type="Pfam" id="PF13246">
    <property type="entry name" value="Cation_ATPase"/>
    <property type="match status" value="1"/>
</dbReference>
<evidence type="ECO:0000313" key="22">
    <source>
        <dbReference type="Proteomes" id="UP000738402"/>
    </source>
</evidence>
<keyword evidence="7 15" id="KW-0067">ATP-binding</keyword>
<dbReference type="GO" id="GO:0140346">
    <property type="term" value="F:phosphatidylserine flippase activity"/>
    <property type="evidence" value="ECO:0007669"/>
    <property type="project" value="UniProtKB-ARBA"/>
</dbReference>
<keyword evidence="5 16" id="KW-0479">Metal-binding</keyword>
<dbReference type="SFLD" id="SFLDS00003">
    <property type="entry name" value="Haloacid_Dehalogenase"/>
    <property type="match status" value="1"/>
</dbReference>
<keyword evidence="9 17" id="KW-1278">Translocase</keyword>